<accession>A0AAD4ELB0</accession>
<keyword evidence="2" id="KW-1185">Reference proteome</keyword>
<comment type="caution">
    <text evidence="1">The sequence shown here is derived from an EMBL/GenBank/DDBJ whole genome shotgun (WGS) entry which is preliminary data.</text>
</comment>
<protein>
    <submittedName>
        <fullName evidence="1">Uncharacterized protein</fullName>
    </submittedName>
</protein>
<sequence length="110" mass="13046">MNNNANANANEGAGNQIPQEFLQLVPRPRDITFRLIERQLELMYVTWANARVRIHQEIYRPELPLQPCLQPPVWTEPTRAMVVLWIARERQIFELEMEEMERLLGLRDAH</sequence>
<dbReference type="GeneID" id="64660119"/>
<evidence type="ECO:0000313" key="2">
    <source>
        <dbReference type="Proteomes" id="UP001195769"/>
    </source>
</evidence>
<dbReference type="RefSeq" id="XP_041233736.1">
    <property type="nucleotide sequence ID" value="XM_041365821.1"/>
</dbReference>
<name>A0AAD4ELB0_9AGAM</name>
<organism evidence="1 2">
    <name type="scientific">Suillus fuscotomentosus</name>
    <dbReference type="NCBI Taxonomy" id="1912939"/>
    <lineage>
        <taxon>Eukaryota</taxon>
        <taxon>Fungi</taxon>
        <taxon>Dikarya</taxon>
        <taxon>Basidiomycota</taxon>
        <taxon>Agaricomycotina</taxon>
        <taxon>Agaricomycetes</taxon>
        <taxon>Agaricomycetidae</taxon>
        <taxon>Boletales</taxon>
        <taxon>Suillineae</taxon>
        <taxon>Suillaceae</taxon>
        <taxon>Suillus</taxon>
    </lineage>
</organism>
<dbReference type="EMBL" id="JABBWK010000001">
    <property type="protein sequence ID" value="KAG1908161.1"/>
    <property type="molecule type" value="Genomic_DNA"/>
</dbReference>
<evidence type="ECO:0000313" key="1">
    <source>
        <dbReference type="EMBL" id="KAG1908161.1"/>
    </source>
</evidence>
<gene>
    <name evidence="1" type="ORF">F5891DRAFT_1179680</name>
</gene>
<proteinExistence type="predicted"/>
<dbReference type="AlphaFoldDB" id="A0AAD4ELB0"/>
<reference evidence="1" key="1">
    <citation type="journal article" date="2020" name="New Phytol.">
        <title>Comparative genomics reveals dynamic genome evolution in host specialist ectomycorrhizal fungi.</title>
        <authorList>
            <person name="Lofgren L.A."/>
            <person name="Nguyen N.H."/>
            <person name="Vilgalys R."/>
            <person name="Ruytinx J."/>
            <person name="Liao H.L."/>
            <person name="Branco S."/>
            <person name="Kuo A."/>
            <person name="LaButti K."/>
            <person name="Lipzen A."/>
            <person name="Andreopoulos W."/>
            <person name="Pangilinan J."/>
            <person name="Riley R."/>
            <person name="Hundley H."/>
            <person name="Na H."/>
            <person name="Barry K."/>
            <person name="Grigoriev I.V."/>
            <person name="Stajich J.E."/>
            <person name="Kennedy P.G."/>
        </authorList>
    </citation>
    <scope>NUCLEOTIDE SEQUENCE</scope>
    <source>
        <strain evidence="1">FC203</strain>
    </source>
</reference>
<dbReference type="Proteomes" id="UP001195769">
    <property type="component" value="Unassembled WGS sequence"/>
</dbReference>